<feature type="compositionally biased region" description="Polar residues" evidence="3">
    <location>
        <begin position="677"/>
        <end position="690"/>
    </location>
</feature>
<dbReference type="GO" id="GO:0005856">
    <property type="term" value="C:cytoskeleton"/>
    <property type="evidence" value="ECO:0007669"/>
    <property type="project" value="TreeGrafter"/>
</dbReference>
<feature type="region of interest" description="Disordered" evidence="3">
    <location>
        <begin position="1488"/>
        <end position="1619"/>
    </location>
</feature>
<dbReference type="STRING" id="741276.A0A2S5B8C9"/>
<feature type="region of interest" description="Disordered" evidence="3">
    <location>
        <begin position="797"/>
        <end position="836"/>
    </location>
</feature>
<feature type="compositionally biased region" description="Low complexity" evidence="3">
    <location>
        <begin position="250"/>
        <end position="284"/>
    </location>
</feature>
<feature type="compositionally biased region" description="Basic and acidic residues" evidence="3">
    <location>
        <begin position="103"/>
        <end position="116"/>
    </location>
</feature>
<accession>A0A2S5B8C9</accession>
<proteinExistence type="predicted"/>
<dbReference type="PANTHER" id="PTHR32083:SF48">
    <property type="entry name" value="TRANS-GOLGI NETWORK-LOCALIZED SYP41-INTERACTING PROTEIN 1"/>
    <property type="match status" value="1"/>
</dbReference>
<feature type="compositionally biased region" description="Low complexity" evidence="3">
    <location>
        <begin position="1563"/>
        <end position="1594"/>
    </location>
</feature>
<evidence type="ECO:0000313" key="4">
    <source>
        <dbReference type="EMBL" id="POY73034.1"/>
    </source>
</evidence>
<evidence type="ECO:0000256" key="2">
    <source>
        <dbReference type="SAM" id="Coils"/>
    </source>
</evidence>
<feature type="region of interest" description="Disordered" evidence="3">
    <location>
        <begin position="486"/>
        <end position="521"/>
    </location>
</feature>
<reference evidence="4 5" key="1">
    <citation type="journal article" date="2018" name="Front. Microbiol.">
        <title>Prospects for Fungal Bioremediation of Acidic Radioactive Waste Sites: Characterization and Genome Sequence of Rhodotorula taiwanensis MD1149.</title>
        <authorList>
            <person name="Tkavc R."/>
            <person name="Matrosova V.Y."/>
            <person name="Grichenko O.E."/>
            <person name="Gostincar C."/>
            <person name="Volpe R.P."/>
            <person name="Klimenkova P."/>
            <person name="Gaidamakova E.K."/>
            <person name="Zhou C.E."/>
            <person name="Stewart B.J."/>
            <person name="Lyman M.G."/>
            <person name="Malfatti S.A."/>
            <person name="Rubinfeld B."/>
            <person name="Courtot M."/>
            <person name="Singh J."/>
            <person name="Dalgard C.L."/>
            <person name="Hamilton T."/>
            <person name="Frey K.G."/>
            <person name="Gunde-Cimerman N."/>
            <person name="Dugan L."/>
            <person name="Daly M.J."/>
        </authorList>
    </citation>
    <scope>NUCLEOTIDE SEQUENCE [LARGE SCALE GENOMIC DNA]</scope>
    <source>
        <strain evidence="4 5">MD1149</strain>
    </source>
</reference>
<feature type="compositionally biased region" description="Basic and acidic residues" evidence="3">
    <location>
        <begin position="1595"/>
        <end position="1619"/>
    </location>
</feature>
<feature type="compositionally biased region" description="Acidic residues" evidence="3">
    <location>
        <begin position="486"/>
        <end position="498"/>
    </location>
</feature>
<feature type="coiled-coil region" evidence="2">
    <location>
        <begin position="1011"/>
        <end position="1052"/>
    </location>
</feature>
<keyword evidence="1 2" id="KW-0175">Coiled coil</keyword>
<feature type="region of interest" description="Disordered" evidence="3">
    <location>
        <begin position="606"/>
        <end position="690"/>
    </location>
</feature>
<dbReference type="OrthoDB" id="2593174at2759"/>
<feature type="compositionally biased region" description="Basic and acidic residues" evidence="3">
    <location>
        <begin position="53"/>
        <end position="62"/>
    </location>
</feature>
<feature type="coiled-coil region" evidence="2">
    <location>
        <begin position="1085"/>
        <end position="1168"/>
    </location>
</feature>
<feature type="compositionally biased region" description="Low complexity" evidence="3">
    <location>
        <begin position="197"/>
        <end position="215"/>
    </location>
</feature>
<dbReference type="PANTHER" id="PTHR32083">
    <property type="entry name" value="CILIA AND FLAGELLA-ASSOCIATED PROTEIN 58-RELATED"/>
    <property type="match status" value="1"/>
</dbReference>
<comment type="caution">
    <text evidence="4">The sequence shown here is derived from an EMBL/GenBank/DDBJ whole genome shotgun (WGS) entry which is preliminary data.</text>
</comment>
<feature type="compositionally biased region" description="Polar residues" evidence="3">
    <location>
        <begin position="638"/>
        <end position="654"/>
    </location>
</feature>
<feature type="region of interest" description="Disordered" evidence="3">
    <location>
        <begin position="1"/>
        <end position="81"/>
    </location>
</feature>
<feature type="compositionally biased region" description="Basic and acidic residues" evidence="3">
    <location>
        <begin position="803"/>
        <end position="822"/>
    </location>
</feature>
<dbReference type="EMBL" id="PJQD01000042">
    <property type="protein sequence ID" value="POY73034.1"/>
    <property type="molecule type" value="Genomic_DNA"/>
</dbReference>
<feature type="compositionally biased region" description="Polar residues" evidence="3">
    <location>
        <begin position="1053"/>
        <end position="1068"/>
    </location>
</feature>
<feature type="region of interest" description="Disordered" evidence="3">
    <location>
        <begin position="99"/>
        <end position="336"/>
    </location>
</feature>
<organism evidence="4 5">
    <name type="scientific">Rhodotorula taiwanensis</name>
    <dbReference type="NCBI Taxonomy" id="741276"/>
    <lineage>
        <taxon>Eukaryota</taxon>
        <taxon>Fungi</taxon>
        <taxon>Dikarya</taxon>
        <taxon>Basidiomycota</taxon>
        <taxon>Pucciniomycotina</taxon>
        <taxon>Microbotryomycetes</taxon>
        <taxon>Sporidiobolales</taxon>
        <taxon>Sporidiobolaceae</taxon>
        <taxon>Rhodotorula</taxon>
    </lineage>
</organism>
<feature type="compositionally biased region" description="Basic and acidic residues" evidence="3">
    <location>
        <begin position="1520"/>
        <end position="1537"/>
    </location>
</feature>
<evidence type="ECO:0000313" key="5">
    <source>
        <dbReference type="Proteomes" id="UP000237144"/>
    </source>
</evidence>
<feature type="compositionally biased region" description="Polar residues" evidence="3">
    <location>
        <begin position="1"/>
        <end position="37"/>
    </location>
</feature>
<keyword evidence="5" id="KW-1185">Reference proteome</keyword>
<feature type="compositionally biased region" description="Polar residues" evidence="3">
    <location>
        <begin position="758"/>
        <end position="767"/>
    </location>
</feature>
<feature type="compositionally biased region" description="Polar residues" evidence="3">
    <location>
        <begin position="232"/>
        <end position="241"/>
    </location>
</feature>
<evidence type="ECO:0000256" key="3">
    <source>
        <dbReference type="SAM" id="MobiDB-lite"/>
    </source>
</evidence>
<feature type="region of interest" description="Disordered" evidence="3">
    <location>
        <begin position="936"/>
        <end position="966"/>
    </location>
</feature>
<gene>
    <name evidence="4" type="ORF">BMF94_3872</name>
</gene>
<evidence type="ECO:0000256" key="1">
    <source>
        <dbReference type="ARBA" id="ARBA00023054"/>
    </source>
</evidence>
<protein>
    <submittedName>
        <fullName evidence="4">Uncharacterized protein</fullName>
    </submittedName>
</protein>
<feature type="coiled-coil region" evidence="2">
    <location>
        <begin position="1236"/>
        <end position="1467"/>
    </location>
</feature>
<feature type="region of interest" description="Disordered" evidence="3">
    <location>
        <begin position="1053"/>
        <end position="1072"/>
    </location>
</feature>
<name>A0A2S5B8C9_9BASI</name>
<feature type="region of interest" description="Disordered" evidence="3">
    <location>
        <begin position="536"/>
        <end position="572"/>
    </location>
</feature>
<feature type="compositionally biased region" description="Low complexity" evidence="3">
    <location>
        <begin position="1489"/>
        <end position="1505"/>
    </location>
</feature>
<feature type="region of interest" description="Disordered" evidence="3">
    <location>
        <begin position="748"/>
        <end position="782"/>
    </location>
</feature>
<feature type="compositionally biased region" description="Polar residues" evidence="3">
    <location>
        <begin position="68"/>
        <end position="80"/>
    </location>
</feature>
<sequence length="1619" mass="173762">MLSTLSASVSGYFSRPSTSSALAVSTAPEQSDASNRSTRTRIAAPNASSDSEESPHTPEQHSGRYSPKSLSESGNQTMASVLSAHPHFSIFRKSTSLQSLDQLARRQEQQDSRGGEDDSPSAGSRLLHSRSFSAQDLRGVEGDLVETLATPPNRSPVPRTRLSDSPGVRHGGRSSSSEASFHLDSAELPSLNFGDHSSGSLGPSPVASPSLAASVNTAGEQAPVAGTPVRANASSVGQTSGIRLIPDSPPTTTRTPSRASFSRSSSAETASSSTSTSTKMRASTAKGPIERVQFSPLGLCPSPLLAAPTLPPPPPPPVLEATPPARSKDSTAPLVDFDSPSVEAALHTLNRKGSNGILKLPKTPGTGRSVRFSSSTVQRTVERWMTPEDGTNLFDGYEEQLAGAVGRPDADASPCQLVEETESVTVHAVEAETSIATGDSSALVNFSSASFLSKLQAAIPSPDCSLEATSPPPVDVVDLPTIAEMEDAVEDEAAPDGEEQAHEPPPVQPSSSKRPRARLSLLDESNPFLSLQLSALGGETLEQEPSTASVADAGALAEAESRDESEAVTSPYGAADDATLLMQGSLRGSVGAPSFGGQSFVEVSHLHNPSPVPSTGSAAHLESIQETEDSMAERTLEEQASTRTVHASASQLVSTAVPRLSGLPTSAGTPSRPSPWSLPNTTPRRPSPLTQEAEFSFVSNESGSISVSQAASTTSPLHESDFSIAASLNSVSPSVGTILDESAGSLVEIRPLEPSPPTDSQQEATSAVQTPPVPPTSFQSTSSSSFYRTFMAARAREGLSQSAKEEWDRLERGEKASPKEQDPTDSGAGDDSLALEGMSVYWSPQRTFNHDEEEGRSVYVDAGSEGSETSLVEVDPGRATFLSPIAEITEPESDVNSTGEKLPVSRTLQSRSAPPPQLSFAGALSASTGGVAMPGTPGKTAIGRLPATPRSASKIPRPRNPITPSQNPFLLQLARTTTNSEAGSLLHDLFSTQEDQLAASASQRFLLSSLVTNLQDEVEQKNAMVANLQRQVEMARAEAREIEQLALSWEQRAQQSQSADGTAPTRSSTDTKKLVALEETVRLLADELETRMREDRSRRRELEKELDRTGAELLQTAAEHRDAVIRLKHITEAQLQADAAMTTLRASEENAVRQKQEAEREREELRARWRVDAEQRDQVVAHLREELADLRAGQSRAQSDADIEREVRRQVDLAMQDSTRELELAKHDLAQRDVLLAELQEQLRVSRDDTDRLTRAVQEERQHAELASADLEGLLSAREQALERATREAAALQEELDDVTARLEAVEAERDRVTNSLESKEAEYAQQTEQTRYTLAAMAELEAAVARVERDLAVKEDELVKLRRELAAQKRESDDVLEKRDRVLAEAEREAGRLRKDLESVRGENARLTELVGKLRLDSADREVKVAKLKKRAAELEEDVFGLNIALDAKQQEASHYKRQMSHLKLDKEKANSTSQYGLPSTAARPAIAPTVSSSATSANVVNTSNRRKSHATTPFPTEKASRIRREPGATDARRLATDLSNASASHDLTLPPLHSGNEETPSRPAVARPSRRISTSASSTSLGLGLPRASSEISRSRRASEETKENDAPVRRREAVLA</sequence>
<feature type="compositionally biased region" description="Pro residues" evidence="3">
    <location>
        <begin position="309"/>
        <end position="318"/>
    </location>
</feature>
<dbReference type="Proteomes" id="UP000237144">
    <property type="component" value="Unassembled WGS sequence"/>
</dbReference>